<name>A0A1R1I2Q8_9RHOO</name>
<feature type="transmembrane region" description="Helical" evidence="7">
    <location>
        <begin position="299"/>
        <end position="317"/>
    </location>
</feature>
<evidence type="ECO:0000313" key="9">
    <source>
        <dbReference type="EMBL" id="OMG52910.1"/>
    </source>
</evidence>
<evidence type="ECO:0000256" key="6">
    <source>
        <dbReference type="RuleBase" id="RU000320"/>
    </source>
</evidence>
<evidence type="ECO:0000256" key="3">
    <source>
        <dbReference type="ARBA" id="ARBA00022692"/>
    </source>
</evidence>
<feature type="transmembrane region" description="Helical" evidence="7">
    <location>
        <begin position="30"/>
        <end position="51"/>
    </location>
</feature>
<evidence type="ECO:0000256" key="1">
    <source>
        <dbReference type="ARBA" id="ARBA00004127"/>
    </source>
</evidence>
<dbReference type="EMBL" id="MTHD01000004">
    <property type="protein sequence ID" value="OMG52910.1"/>
    <property type="molecule type" value="Genomic_DNA"/>
</dbReference>
<feature type="transmembrane region" description="Helical" evidence="7">
    <location>
        <begin position="129"/>
        <end position="146"/>
    </location>
</feature>
<dbReference type="GO" id="GO:0008137">
    <property type="term" value="F:NADH dehydrogenase (ubiquinone) activity"/>
    <property type="evidence" value="ECO:0007669"/>
    <property type="project" value="InterPro"/>
</dbReference>
<evidence type="ECO:0000256" key="4">
    <source>
        <dbReference type="ARBA" id="ARBA00022989"/>
    </source>
</evidence>
<accession>A0A1R1I2Q8</accession>
<keyword evidence="10" id="KW-1185">Reference proteome</keyword>
<dbReference type="PANTHER" id="PTHR43507:SF1">
    <property type="entry name" value="NADH-UBIQUINONE OXIDOREDUCTASE CHAIN 4"/>
    <property type="match status" value="1"/>
</dbReference>
<dbReference type="STRING" id="418702.BJN45_11690"/>
<dbReference type="Proteomes" id="UP000187526">
    <property type="component" value="Unassembled WGS sequence"/>
</dbReference>
<gene>
    <name evidence="9" type="ORF">BJN45_11690</name>
</gene>
<comment type="subcellular location">
    <subcellularLocation>
        <location evidence="1">Endomembrane system</location>
        <topology evidence="1">Multi-pass membrane protein</topology>
    </subcellularLocation>
    <subcellularLocation>
        <location evidence="6">Membrane</location>
        <topology evidence="6">Multi-pass membrane protein</topology>
    </subcellularLocation>
</comment>
<sequence>MLKLLVFMPVFGALLLAVFPVRRMQLLWRLALFCALASVLLSALLVARFVPAGEAVQMFESRAWNARLGSHFALGIDGISLAMVVLTAILTLVAVLVSRQMDKGARLYFVLLMLLQSAMFGVFTARDWSLFYVFWEATLLPLFFMIDRLGGENRQRAALNFFLYTLGGSVFMLVALLFLYDAAPGHSFAMPDMAEGGRGLPLNMQLLIFAGLFIGFAVKMPVVPLHGWLPLAHVEAPSPVSILLSGVLLKMGAYGLIRAAETLPGAFLAVQDWLAVLALLSLLYGALLAWRQQDLKAMVAYSSISHMGVVLLGIAALNPAGLNGAVLQMVAHGLAAALLFLVVGLLYQRTHSRDLADYGGLLGRAPRFAFFIAFGLLAAIGLPASAGFIAELHVLIGALQRWGLWVICLGVAMLVGAAYGLRVIGHLYRPAPAGCEIRDMTRTETTAAGLLAAGILLLGIWPAPLLTLVGGSTARIAALFAGG</sequence>
<keyword evidence="5 7" id="KW-0472">Membrane</keyword>
<feature type="transmembrane region" description="Helical" evidence="7">
    <location>
        <begin position="6"/>
        <end position="23"/>
    </location>
</feature>
<feature type="transmembrane region" description="Helical" evidence="7">
    <location>
        <begin position="200"/>
        <end position="218"/>
    </location>
</feature>
<feature type="transmembrane region" description="Helical" evidence="7">
    <location>
        <begin position="158"/>
        <end position="180"/>
    </location>
</feature>
<dbReference type="AlphaFoldDB" id="A0A1R1I2Q8"/>
<comment type="caution">
    <text evidence="9">The sequence shown here is derived from an EMBL/GenBank/DDBJ whole genome shotgun (WGS) entry which is preliminary data.</text>
</comment>
<organism evidence="9 10">
    <name type="scientific">Azonexus hydrophilus</name>
    <dbReference type="NCBI Taxonomy" id="418702"/>
    <lineage>
        <taxon>Bacteria</taxon>
        <taxon>Pseudomonadati</taxon>
        <taxon>Pseudomonadota</taxon>
        <taxon>Betaproteobacteria</taxon>
        <taxon>Rhodocyclales</taxon>
        <taxon>Azonexaceae</taxon>
        <taxon>Azonexus</taxon>
    </lineage>
</organism>
<dbReference type="GO" id="GO:0012505">
    <property type="term" value="C:endomembrane system"/>
    <property type="evidence" value="ECO:0007669"/>
    <property type="project" value="UniProtKB-SubCell"/>
</dbReference>
<protein>
    <submittedName>
        <fullName evidence="9">Oxidoreductase</fullName>
    </submittedName>
</protein>
<dbReference type="RefSeq" id="WP_076095441.1">
    <property type="nucleotide sequence ID" value="NZ_MTHD01000004.1"/>
</dbReference>
<comment type="similarity">
    <text evidence="2">Belongs to the complex I subunit 4 family.</text>
</comment>
<evidence type="ECO:0000256" key="2">
    <source>
        <dbReference type="ARBA" id="ARBA00009025"/>
    </source>
</evidence>
<feature type="transmembrane region" description="Helical" evidence="7">
    <location>
        <begin position="402"/>
        <end position="424"/>
    </location>
</feature>
<dbReference type="PRINTS" id="PR01437">
    <property type="entry name" value="NUOXDRDTASE4"/>
</dbReference>
<dbReference type="InterPro" id="IPR003918">
    <property type="entry name" value="NADH_UbQ_OxRdtase"/>
</dbReference>
<feature type="transmembrane region" description="Helical" evidence="7">
    <location>
        <begin position="105"/>
        <end position="123"/>
    </location>
</feature>
<keyword evidence="3 6" id="KW-0812">Transmembrane</keyword>
<dbReference type="NCBIfam" id="TIGR01972">
    <property type="entry name" value="NDH_I_M"/>
    <property type="match status" value="1"/>
</dbReference>
<dbReference type="Pfam" id="PF00361">
    <property type="entry name" value="Proton_antipo_M"/>
    <property type="match status" value="1"/>
</dbReference>
<evidence type="ECO:0000259" key="8">
    <source>
        <dbReference type="Pfam" id="PF00361"/>
    </source>
</evidence>
<dbReference type="InterPro" id="IPR001750">
    <property type="entry name" value="ND/Mrp_TM"/>
</dbReference>
<dbReference type="GO" id="GO:0048039">
    <property type="term" value="F:ubiquinone binding"/>
    <property type="evidence" value="ECO:0007669"/>
    <property type="project" value="TreeGrafter"/>
</dbReference>
<proteinExistence type="inferred from homology"/>
<feature type="transmembrane region" description="Helical" evidence="7">
    <location>
        <begin position="239"/>
        <end position="257"/>
    </location>
</feature>
<dbReference type="GO" id="GO:0003954">
    <property type="term" value="F:NADH dehydrogenase activity"/>
    <property type="evidence" value="ECO:0007669"/>
    <property type="project" value="TreeGrafter"/>
</dbReference>
<feature type="transmembrane region" description="Helical" evidence="7">
    <location>
        <begin position="71"/>
        <end position="98"/>
    </location>
</feature>
<dbReference type="InterPro" id="IPR010227">
    <property type="entry name" value="NADH_Q_OxRdtase_chainM/4"/>
</dbReference>
<feature type="transmembrane region" description="Helical" evidence="7">
    <location>
        <begin position="329"/>
        <end position="347"/>
    </location>
</feature>
<evidence type="ECO:0000256" key="7">
    <source>
        <dbReference type="SAM" id="Phobius"/>
    </source>
</evidence>
<dbReference type="GO" id="GO:0015990">
    <property type="term" value="P:electron transport coupled proton transport"/>
    <property type="evidence" value="ECO:0007669"/>
    <property type="project" value="TreeGrafter"/>
</dbReference>
<evidence type="ECO:0000313" key="10">
    <source>
        <dbReference type="Proteomes" id="UP000187526"/>
    </source>
</evidence>
<feature type="transmembrane region" description="Helical" evidence="7">
    <location>
        <begin position="445"/>
        <end position="463"/>
    </location>
</feature>
<feature type="transmembrane region" description="Helical" evidence="7">
    <location>
        <begin position="368"/>
        <end position="390"/>
    </location>
</feature>
<feature type="domain" description="NADH:quinone oxidoreductase/Mrp antiporter transmembrane" evidence="8">
    <location>
        <begin position="125"/>
        <end position="411"/>
    </location>
</feature>
<dbReference type="PANTHER" id="PTHR43507">
    <property type="entry name" value="NADH-UBIQUINONE OXIDOREDUCTASE CHAIN 4"/>
    <property type="match status" value="1"/>
</dbReference>
<reference evidence="9 10" key="1">
    <citation type="submission" date="2016-10" db="EMBL/GenBank/DDBJ databases">
        <title>Alkaliphiles isolated from bioreactors.</title>
        <authorList>
            <person name="Salah Z."/>
            <person name="Rout S.P."/>
            <person name="Humphreys P.N."/>
        </authorList>
    </citation>
    <scope>NUCLEOTIDE SEQUENCE [LARGE SCALE GENOMIC DNA]</scope>
    <source>
        <strain evidence="9 10">ZS02</strain>
    </source>
</reference>
<dbReference type="GO" id="GO:0016020">
    <property type="term" value="C:membrane"/>
    <property type="evidence" value="ECO:0007669"/>
    <property type="project" value="UniProtKB-SubCell"/>
</dbReference>
<keyword evidence="4 7" id="KW-1133">Transmembrane helix</keyword>
<evidence type="ECO:0000256" key="5">
    <source>
        <dbReference type="ARBA" id="ARBA00023136"/>
    </source>
</evidence>
<dbReference type="GO" id="GO:0042773">
    <property type="term" value="P:ATP synthesis coupled electron transport"/>
    <property type="evidence" value="ECO:0007669"/>
    <property type="project" value="InterPro"/>
</dbReference>
<feature type="transmembrane region" description="Helical" evidence="7">
    <location>
        <begin position="263"/>
        <end position="287"/>
    </location>
</feature>